<comment type="caution">
    <text evidence="4">The sequence shown here is derived from an EMBL/GenBank/DDBJ whole genome shotgun (WGS) entry which is preliminary data.</text>
</comment>
<name>A0A841DCQ6_PLAVE</name>
<sequence length="130" mass="13823">MRSIDPGELGIFSASVGLRGDIVIVRLSGELDMSTAPRLGLQIAEAARLISPPRLVIDVQHLDFCDSSGLNLMVKTVHEVERAGGRLLLSGVRDRFARLLRVTGLGRTLQARPTVELAVAELTGPGDGGL</sequence>
<proteinExistence type="inferred from homology"/>
<evidence type="ECO:0000313" key="4">
    <source>
        <dbReference type="EMBL" id="MBB5966224.1"/>
    </source>
</evidence>
<protein>
    <recommendedName>
        <fullName evidence="2">Anti-sigma factor antagonist</fullName>
    </recommendedName>
</protein>
<dbReference type="InterPro" id="IPR003658">
    <property type="entry name" value="Anti-sigma_ant"/>
</dbReference>
<evidence type="ECO:0000256" key="1">
    <source>
        <dbReference type="ARBA" id="ARBA00009013"/>
    </source>
</evidence>
<evidence type="ECO:0000313" key="5">
    <source>
        <dbReference type="Proteomes" id="UP000562352"/>
    </source>
</evidence>
<dbReference type="InterPro" id="IPR002645">
    <property type="entry name" value="STAS_dom"/>
</dbReference>
<keyword evidence="5" id="KW-1185">Reference proteome</keyword>
<dbReference type="InterPro" id="IPR036513">
    <property type="entry name" value="STAS_dom_sf"/>
</dbReference>
<gene>
    <name evidence="4" type="ORF">FHS22_005515</name>
</gene>
<comment type="similarity">
    <text evidence="1 2">Belongs to the anti-sigma-factor antagonist family.</text>
</comment>
<organism evidence="4 5">
    <name type="scientific">Planomonospora venezuelensis</name>
    <dbReference type="NCBI Taxonomy" id="1999"/>
    <lineage>
        <taxon>Bacteria</taxon>
        <taxon>Bacillati</taxon>
        <taxon>Actinomycetota</taxon>
        <taxon>Actinomycetes</taxon>
        <taxon>Streptosporangiales</taxon>
        <taxon>Streptosporangiaceae</taxon>
        <taxon>Planomonospora</taxon>
    </lineage>
</organism>
<dbReference type="SUPFAM" id="SSF52091">
    <property type="entry name" value="SpoIIaa-like"/>
    <property type="match status" value="1"/>
</dbReference>
<dbReference type="AlphaFoldDB" id="A0A841DCQ6"/>
<reference evidence="4 5" key="1">
    <citation type="submission" date="2020-08" db="EMBL/GenBank/DDBJ databases">
        <title>Genomic Encyclopedia of Type Strains, Phase III (KMG-III): the genomes of soil and plant-associated and newly described type strains.</title>
        <authorList>
            <person name="Whitman W."/>
        </authorList>
    </citation>
    <scope>NUCLEOTIDE SEQUENCE [LARGE SCALE GENOMIC DNA]</scope>
    <source>
        <strain evidence="4 5">CECT 3303</strain>
    </source>
</reference>
<feature type="domain" description="STAS" evidence="3">
    <location>
        <begin position="12"/>
        <end position="122"/>
    </location>
</feature>
<dbReference type="PANTHER" id="PTHR33495">
    <property type="entry name" value="ANTI-SIGMA FACTOR ANTAGONIST TM_1081-RELATED-RELATED"/>
    <property type="match status" value="1"/>
</dbReference>
<dbReference type="CDD" id="cd07043">
    <property type="entry name" value="STAS_anti-anti-sigma_factors"/>
    <property type="match status" value="1"/>
</dbReference>
<accession>A0A841DCQ6</accession>
<dbReference type="Proteomes" id="UP000562352">
    <property type="component" value="Unassembled WGS sequence"/>
</dbReference>
<evidence type="ECO:0000256" key="2">
    <source>
        <dbReference type="RuleBase" id="RU003749"/>
    </source>
</evidence>
<dbReference type="RefSeq" id="WP_184946173.1">
    <property type="nucleotide sequence ID" value="NZ_BAAAWZ010000001.1"/>
</dbReference>
<dbReference type="Pfam" id="PF01740">
    <property type="entry name" value="STAS"/>
    <property type="match status" value="1"/>
</dbReference>
<dbReference type="PROSITE" id="PS50801">
    <property type="entry name" value="STAS"/>
    <property type="match status" value="1"/>
</dbReference>
<dbReference type="PANTHER" id="PTHR33495:SF2">
    <property type="entry name" value="ANTI-SIGMA FACTOR ANTAGONIST TM_1081-RELATED"/>
    <property type="match status" value="1"/>
</dbReference>
<evidence type="ECO:0000259" key="3">
    <source>
        <dbReference type="PROSITE" id="PS50801"/>
    </source>
</evidence>
<dbReference type="NCBIfam" id="TIGR00377">
    <property type="entry name" value="ant_ant_sig"/>
    <property type="match status" value="1"/>
</dbReference>
<dbReference type="EMBL" id="JACHJJ010000022">
    <property type="protein sequence ID" value="MBB5966224.1"/>
    <property type="molecule type" value="Genomic_DNA"/>
</dbReference>
<dbReference type="Gene3D" id="3.30.750.24">
    <property type="entry name" value="STAS domain"/>
    <property type="match status" value="1"/>
</dbReference>
<dbReference type="GO" id="GO:0043856">
    <property type="term" value="F:anti-sigma factor antagonist activity"/>
    <property type="evidence" value="ECO:0007669"/>
    <property type="project" value="InterPro"/>
</dbReference>